<accession>A0A859FG95</accession>
<evidence type="ECO:0000313" key="2">
    <source>
        <dbReference type="Proteomes" id="UP000318138"/>
    </source>
</evidence>
<reference evidence="2" key="1">
    <citation type="submission" date="2019-07" db="EMBL/GenBank/DDBJ databases">
        <title>Bacillus alkalisoli sp. nov. isolated from saline soil.</title>
        <authorList>
            <person name="Sun J.-Q."/>
            <person name="Xu L."/>
        </authorList>
    </citation>
    <scope>NUCLEOTIDE SEQUENCE [LARGE SCALE GENOMIC DNA]</scope>
    <source>
        <strain evidence="2">M4U3P1</strain>
    </source>
</reference>
<sequence>MRNEKGYALIVVLIAIVVISLMSVPLVEAALNSSTQAERSEQQVLATDVRDIGIKHMRENIIDVVEGAEVADVATMAELLRTELGNETISLPQNTQVSQTFSVNAPQVNILDDRVVVTYMSNGTVGNVTEEREETLQLRLVGGTPVEETGSGSGIEELWRKVQNSESIFVNASGKYQRNDASLNGDYIFRSNTNIQNGAYVTVTGDAAILSGINLLHDSYLRINGSLYHEGSQRLMSQNPREEAEILVEKDMLLSNVRIQPQARVCVKGSVYQVQNNSFTLLTESNNSGLNKVSSCSDKLTQGKINYEGQTFSDQPGSGTPDEIEGARWVIETIDN</sequence>
<dbReference type="EMBL" id="CP041372">
    <property type="protein sequence ID" value="QKS72393.1"/>
    <property type="molecule type" value="Genomic_DNA"/>
</dbReference>
<evidence type="ECO:0000313" key="1">
    <source>
        <dbReference type="EMBL" id="QKS72393.1"/>
    </source>
</evidence>
<proteinExistence type="predicted"/>
<dbReference type="AlphaFoldDB" id="A0A859FG95"/>
<dbReference type="RefSeq" id="WP_176010372.1">
    <property type="nucleotide sequence ID" value="NZ_CP041372.2"/>
</dbReference>
<dbReference type="KEGG" id="psua:FLK61_37845"/>
<dbReference type="Proteomes" id="UP000318138">
    <property type="component" value="Chromosome"/>
</dbReference>
<organism evidence="1 2">
    <name type="scientific">Paenalkalicoccus suaedae</name>
    <dbReference type="NCBI Taxonomy" id="2592382"/>
    <lineage>
        <taxon>Bacteria</taxon>
        <taxon>Bacillati</taxon>
        <taxon>Bacillota</taxon>
        <taxon>Bacilli</taxon>
        <taxon>Bacillales</taxon>
        <taxon>Bacillaceae</taxon>
        <taxon>Paenalkalicoccus</taxon>
    </lineage>
</organism>
<name>A0A859FG95_9BACI</name>
<protein>
    <submittedName>
        <fullName evidence="1">Uncharacterized protein</fullName>
    </submittedName>
</protein>
<keyword evidence="2" id="KW-1185">Reference proteome</keyword>
<gene>
    <name evidence="1" type="ORF">FLK61_37845</name>
</gene>